<dbReference type="Proteomes" id="UP000076722">
    <property type="component" value="Unassembled WGS sequence"/>
</dbReference>
<protein>
    <submittedName>
        <fullName evidence="1">Uncharacterized protein</fullName>
    </submittedName>
</protein>
<organism evidence="1 2">
    <name type="scientific">Sistotremastrum niveocremeum HHB9708</name>
    <dbReference type="NCBI Taxonomy" id="1314777"/>
    <lineage>
        <taxon>Eukaryota</taxon>
        <taxon>Fungi</taxon>
        <taxon>Dikarya</taxon>
        <taxon>Basidiomycota</taxon>
        <taxon>Agaricomycotina</taxon>
        <taxon>Agaricomycetes</taxon>
        <taxon>Sistotremastrales</taxon>
        <taxon>Sistotremastraceae</taxon>
        <taxon>Sertulicium</taxon>
        <taxon>Sertulicium niveocremeum</taxon>
    </lineage>
</organism>
<accession>A0A164VHN3</accession>
<dbReference type="EMBL" id="KV419405">
    <property type="protein sequence ID" value="KZS94168.1"/>
    <property type="molecule type" value="Genomic_DNA"/>
</dbReference>
<dbReference type="OrthoDB" id="5945905at2759"/>
<name>A0A164VHN3_9AGAM</name>
<keyword evidence="2" id="KW-1185">Reference proteome</keyword>
<sequence length="149" mass="16479">MAGLQAQQLLLLQEWTRDDVEEALIVEQIHILQQQACELARLSAQIGAAVASLTGQTRCRPQQGGQRITERWLEQLAEEDCRYRFGFSLEELQELVLALLLPPVIKTISRHKGVGAIAVGEGERGGGIWVKGGDQSRFSLVLLFTASQK</sequence>
<dbReference type="AlphaFoldDB" id="A0A164VHN3"/>
<gene>
    <name evidence="1" type="ORF">SISNIDRAFT_485093</name>
</gene>
<evidence type="ECO:0000313" key="2">
    <source>
        <dbReference type="Proteomes" id="UP000076722"/>
    </source>
</evidence>
<reference evidence="1 2" key="1">
    <citation type="journal article" date="2016" name="Mol. Biol. Evol.">
        <title>Comparative Genomics of Early-Diverging Mushroom-Forming Fungi Provides Insights into the Origins of Lignocellulose Decay Capabilities.</title>
        <authorList>
            <person name="Nagy L.G."/>
            <person name="Riley R."/>
            <person name="Tritt A."/>
            <person name="Adam C."/>
            <person name="Daum C."/>
            <person name="Floudas D."/>
            <person name="Sun H."/>
            <person name="Yadav J.S."/>
            <person name="Pangilinan J."/>
            <person name="Larsson K.H."/>
            <person name="Matsuura K."/>
            <person name="Barry K."/>
            <person name="Labutti K."/>
            <person name="Kuo R."/>
            <person name="Ohm R.A."/>
            <person name="Bhattacharya S.S."/>
            <person name="Shirouzu T."/>
            <person name="Yoshinaga Y."/>
            <person name="Martin F.M."/>
            <person name="Grigoriev I.V."/>
            <person name="Hibbett D.S."/>
        </authorList>
    </citation>
    <scope>NUCLEOTIDE SEQUENCE [LARGE SCALE GENOMIC DNA]</scope>
    <source>
        <strain evidence="1 2">HHB9708</strain>
    </source>
</reference>
<evidence type="ECO:0000313" key="1">
    <source>
        <dbReference type="EMBL" id="KZS94168.1"/>
    </source>
</evidence>
<proteinExistence type="predicted"/>